<feature type="region of interest" description="Disordered" evidence="1">
    <location>
        <begin position="19"/>
        <end position="105"/>
    </location>
</feature>
<dbReference type="AlphaFoldDB" id="A0A9W6Y356"/>
<protein>
    <submittedName>
        <fullName evidence="2">Unnamed protein product</fullName>
    </submittedName>
</protein>
<feature type="compositionally biased region" description="Basic and acidic residues" evidence="1">
    <location>
        <begin position="57"/>
        <end position="75"/>
    </location>
</feature>
<accession>A0A9W6Y356</accession>
<organism evidence="2 3">
    <name type="scientific">Phytophthora fragariaefolia</name>
    <dbReference type="NCBI Taxonomy" id="1490495"/>
    <lineage>
        <taxon>Eukaryota</taxon>
        <taxon>Sar</taxon>
        <taxon>Stramenopiles</taxon>
        <taxon>Oomycota</taxon>
        <taxon>Peronosporomycetes</taxon>
        <taxon>Peronosporales</taxon>
        <taxon>Peronosporaceae</taxon>
        <taxon>Phytophthora</taxon>
    </lineage>
</organism>
<evidence type="ECO:0000313" key="2">
    <source>
        <dbReference type="EMBL" id="GMF52129.1"/>
    </source>
</evidence>
<name>A0A9W6Y356_9STRA</name>
<gene>
    <name evidence="2" type="ORF">Pfra01_002127900</name>
</gene>
<feature type="compositionally biased region" description="Polar residues" evidence="1">
    <location>
        <begin position="77"/>
        <end position="90"/>
    </location>
</feature>
<comment type="caution">
    <text evidence="2">The sequence shown here is derived from an EMBL/GenBank/DDBJ whole genome shotgun (WGS) entry which is preliminary data.</text>
</comment>
<keyword evidence="3" id="KW-1185">Reference proteome</keyword>
<evidence type="ECO:0000313" key="3">
    <source>
        <dbReference type="Proteomes" id="UP001165121"/>
    </source>
</evidence>
<dbReference type="Proteomes" id="UP001165121">
    <property type="component" value="Unassembled WGS sequence"/>
</dbReference>
<dbReference type="EMBL" id="BSXT01003028">
    <property type="protein sequence ID" value="GMF52129.1"/>
    <property type="molecule type" value="Genomic_DNA"/>
</dbReference>
<reference evidence="2" key="1">
    <citation type="submission" date="2023-04" db="EMBL/GenBank/DDBJ databases">
        <title>Phytophthora fragariaefolia NBRC 109709.</title>
        <authorList>
            <person name="Ichikawa N."/>
            <person name="Sato H."/>
            <person name="Tonouchi N."/>
        </authorList>
    </citation>
    <scope>NUCLEOTIDE SEQUENCE</scope>
    <source>
        <strain evidence="2">NBRC 109709</strain>
    </source>
</reference>
<proteinExistence type="predicted"/>
<sequence>MARAATSCCRETAWKQLDEQTVTDDGTENGVIDEVSSNEDDSSISEEVNASSCPLDAGEHEDLPHDKHRAWEPGENRSANEGINATSQPEDQFDEVGPAQWLEVL</sequence>
<evidence type="ECO:0000256" key="1">
    <source>
        <dbReference type="SAM" id="MobiDB-lite"/>
    </source>
</evidence>